<dbReference type="CDD" id="cd00586">
    <property type="entry name" value="4HBT"/>
    <property type="match status" value="1"/>
</dbReference>
<protein>
    <submittedName>
        <fullName evidence="1">Acyl-CoA thioesterase FadM</fullName>
    </submittedName>
</protein>
<dbReference type="OrthoDB" id="3727779at2"/>
<dbReference type="Gene3D" id="3.10.129.10">
    <property type="entry name" value="Hotdog Thioesterase"/>
    <property type="match status" value="1"/>
</dbReference>
<reference evidence="1 2" key="1">
    <citation type="submission" date="2018-04" db="EMBL/GenBank/DDBJ databases">
        <title>Genomic Encyclopedia of Archaeal and Bacterial Type Strains, Phase II (KMG-II): from individual species to whole genera.</title>
        <authorList>
            <person name="Goeker M."/>
        </authorList>
    </citation>
    <scope>NUCLEOTIDE SEQUENCE [LARGE SCALE GENOMIC DNA]</scope>
    <source>
        <strain evidence="1 2">DSM 100977</strain>
    </source>
</reference>
<dbReference type="Pfam" id="PF13279">
    <property type="entry name" value="4HBT_2"/>
    <property type="match status" value="1"/>
</dbReference>
<dbReference type="EMBL" id="QBKS01000001">
    <property type="protein sequence ID" value="PTX58063.1"/>
    <property type="molecule type" value="Genomic_DNA"/>
</dbReference>
<accession>A0A2T6BPQ6</accession>
<gene>
    <name evidence="1" type="ORF">C8N43_2739</name>
</gene>
<proteinExistence type="predicted"/>
<dbReference type="AlphaFoldDB" id="A0A2T6BPQ6"/>
<sequence length="175" mass="20272">MYPIARFAYQFFVHRNVAPLDPTGTHVSHHICWPWDLDLWNELNNGRTLTLYDMGRLPLAGRVGLIRVLKENRWGLTMAGASVRYRRRVRAFDRIEMHSRAVCWDARFIYLEQSMRVRGEATSHILYRSAVTGSGGIVPPSTVMEKLNADLPTPEIPDWIRAWTEAEALRPWPPF</sequence>
<comment type="caution">
    <text evidence="1">The sequence shown here is derived from an EMBL/GenBank/DDBJ whole genome shotgun (WGS) entry which is preliminary data.</text>
</comment>
<dbReference type="InterPro" id="IPR051490">
    <property type="entry name" value="THEM6_lcsJ_thioesterase"/>
</dbReference>
<evidence type="ECO:0000313" key="2">
    <source>
        <dbReference type="Proteomes" id="UP000243978"/>
    </source>
</evidence>
<evidence type="ECO:0000313" key="1">
    <source>
        <dbReference type="EMBL" id="PTX58063.1"/>
    </source>
</evidence>
<name>A0A2T6BPQ6_9RHOB</name>
<dbReference type="PANTHER" id="PTHR12475:SF4">
    <property type="entry name" value="PROTEIN THEM6"/>
    <property type="match status" value="1"/>
</dbReference>
<dbReference type="InterPro" id="IPR029069">
    <property type="entry name" value="HotDog_dom_sf"/>
</dbReference>
<dbReference type="PANTHER" id="PTHR12475">
    <property type="match status" value="1"/>
</dbReference>
<organism evidence="1 2">
    <name type="scientific">Litoreibacter ponti</name>
    <dbReference type="NCBI Taxonomy" id="1510457"/>
    <lineage>
        <taxon>Bacteria</taxon>
        <taxon>Pseudomonadati</taxon>
        <taxon>Pseudomonadota</taxon>
        <taxon>Alphaproteobacteria</taxon>
        <taxon>Rhodobacterales</taxon>
        <taxon>Roseobacteraceae</taxon>
        <taxon>Litoreibacter</taxon>
    </lineage>
</organism>
<keyword evidence="2" id="KW-1185">Reference proteome</keyword>
<dbReference type="SUPFAM" id="SSF54637">
    <property type="entry name" value="Thioesterase/thiol ester dehydrase-isomerase"/>
    <property type="match status" value="1"/>
</dbReference>
<dbReference type="RefSeq" id="WP_107846104.1">
    <property type="nucleotide sequence ID" value="NZ_QBKS01000001.1"/>
</dbReference>
<dbReference type="Proteomes" id="UP000243978">
    <property type="component" value="Unassembled WGS sequence"/>
</dbReference>